<name>A0A7Y9HFU5_9ACTN</name>
<sequence>MRRPGRPGRGAPVAVLPLASGVPSVGGAAETAPTARPHSADPAPPPGGGTLDPAPTEDAYVHGVAANATYDDSRLASRGGTPRAGYPRRTPPAAPPGQGRTGAGTEPALPHSTRPAPSASVPGTITDATPLSTGYPVDPNATARGGALGSAYSFALTSSAQDSLRIRSGEASSAACRPQLVLTFGAE</sequence>
<reference evidence="2 3" key="1">
    <citation type="submission" date="2020-07" db="EMBL/GenBank/DDBJ databases">
        <title>Sequencing the genomes of 1000 actinobacteria strains.</title>
        <authorList>
            <person name="Klenk H.-P."/>
        </authorList>
    </citation>
    <scope>NUCLEOTIDE SEQUENCE [LARGE SCALE GENOMIC DNA]</scope>
    <source>
        <strain evidence="2 3">DSM 41455</strain>
    </source>
</reference>
<evidence type="ECO:0000256" key="1">
    <source>
        <dbReference type="SAM" id="MobiDB-lite"/>
    </source>
</evidence>
<dbReference type="AlphaFoldDB" id="A0A7Y9HFU5"/>
<organism evidence="2 3">
    <name type="scientific">Streptomyces fulvorobeus</name>
    <dbReference type="NCBI Taxonomy" id="284028"/>
    <lineage>
        <taxon>Bacteria</taxon>
        <taxon>Bacillati</taxon>
        <taxon>Actinomycetota</taxon>
        <taxon>Actinomycetes</taxon>
        <taxon>Kitasatosporales</taxon>
        <taxon>Streptomycetaceae</taxon>
        <taxon>Streptomyces</taxon>
    </lineage>
</organism>
<evidence type="ECO:0000313" key="3">
    <source>
        <dbReference type="Proteomes" id="UP000530403"/>
    </source>
</evidence>
<feature type="compositionally biased region" description="Polar residues" evidence="1">
    <location>
        <begin position="121"/>
        <end position="132"/>
    </location>
</feature>
<gene>
    <name evidence="2" type="ORF">HEB29_004499</name>
</gene>
<dbReference type="EMBL" id="JACCCF010000001">
    <property type="protein sequence ID" value="NYE43488.1"/>
    <property type="molecule type" value="Genomic_DNA"/>
</dbReference>
<feature type="region of interest" description="Disordered" evidence="1">
    <location>
        <begin position="1"/>
        <end position="146"/>
    </location>
</feature>
<protein>
    <submittedName>
        <fullName evidence="2">Uncharacterized protein</fullName>
    </submittedName>
</protein>
<comment type="caution">
    <text evidence="2">The sequence shown here is derived from an EMBL/GenBank/DDBJ whole genome shotgun (WGS) entry which is preliminary data.</text>
</comment>
<dbReference type="Proteomes" id="UP000530403">
    <property type="component" value="Unassembled WGS sequence"/>
</dbReference>
<proteinExistence type="predicted"/>
<dbReference type="RefSeq" id="WP_179764246.1">
    <property type="nucleotide sequence ID" value="NZ_BAAAUE010000013.1"/>
</dbReference>
<evidence type="ECO:0000313" key="2">
    <source>
        <dbReference type="EMBL" id="NYE43488.1"/>
    </source>
</evidence>
<accession>A0A7Y9HFU5</accession>